<dbReference type="Gene3D" id="1.10.510.10">
    <property type="entry name" value="Transferase(Phosphotransferase) domain 1"/>
    <property type="match status" value="1"/>
</dbReference>
<gene>
    <name evidence="2" type="ORF">P171DRAFT_438499</name>
</gene>
<keyword evidence="3" id="KW-1185">Reference proteome</keyword>
<evidence type="ECO:0000313" key="2">
    <source>
        <dbReference type="EMBL" id="KAF2451830.1"/>
    </source>
</evidence>
<feature type="domain" description="Protein kinase" evidence="1">
    <location>
        <begin position="1"/>
        <end position="181"/>
    </location>
</feature>
<dbReference type="InterPro" id="IPR000719">
    <property type="entry name" value="Prot_kinase_dom"/>
</dbReference>
<dbReference type="EMBL" id="MU001492">
    <property type="protein sequence ID" value="KAF2451830.1"/>
    <property type="molecule type" value="Genomic_DNA"/>
</dbReference>
<dbReference type="SUPFAM" id="SSF56112">
    <property type="entry name" value="Protein kinase-like (PK-like)"/>
    <property type="match status" value="1"/>
</dbReference>
<dbReference type="AlphaFoldDB" id="A0A9P4PX17"/>
<protein>
    <recommendedName>
        <fullName evidence="1">Protein kinase domain-containing protein</fullName>
    </recommendedName>
</protein>
<evidence type="ECO:0000259" key="1">
    <source>
        <dbReference type="PROSITE" id="PS50011"/>
    </source>
</evidence>
<name>A0A9P4PX17_9PLEO</name>
<dbReference type="Proteomes" id="UP000799764">
    <property type="component" value="Unassembled WGS sequence"/>
</dbReference>
<accession>A0A9P4PX17</accession>
<proteinExistence type="predicted"/>
<dbReference type="PROSITE" id="PS50011">
    <property type="entry name" value="PROTEIN_KINASE_DOM"/>
    <property type="match status" value="1"/>
</dbReference>
<evidence type="ECO:0000313" key="3">
    <source>
        <dbReference type="Proteomes" id="UP000799764"/>
    </source>
</evidence>
<dbReference type="InterPro" id="IPR011009">
    <property type="entry name" value="Kinase-like_dom_sf"/>
</dbReference>
<sequence>MLPYKSPFDVAIATNNKYVGITLAGTGITADVWLFSTRAYLKSELPAMKLLQTVPEELRARFTKPLDFSEVENVDNPCWYAMEAIHGFTLSQLRGAAKFSKMIIPQEFVFHVYLQLHEALEFLHTSVPPMIKGDLVAVNVMIDPTTQDVPGFPNVKLIDFGGAQVLAVQNDVRLGNDEPYV</sequence>
<dbReference type="GO" id="GO:0004672">
    <property type="term" value="F:protein kinase activity"/>
    <property type="evidence" value="ECO:0007669"/>
    <property type="project" value="InterPro"/>
</dbReference>
<reference evidence="2" key="1">
    <citation type="journal article" date="2020" name="Stud. Mycol.">
        <title>101 Dothideomycetes genomes: a test case for predicting lifestyles and emergence of pathogens.</title>
        <authorList>
            <person name="Haridas S."/>
            <person name="Albert R."/>
            <person name="Binder M."/>
            <person name="Bloem J."/>
            <person name="Labutti K."/>
            <person name="Salamov A."/>
            <person name="Andreopoulos B."/>
            <person name="Baker S."/>
            <person name="Barry K."/>
            <person name="Bills G."/>
            <person name="Bluhm B."/>
            <person name="Cannon C."/>
            <person name="Castanera R."/>
            <person name="Culley D."/>
            <person name="Daum C."/>
            <person name="Ezra D."/>
            <person name="Gonzalez J."/>
            <person name="Henrissat B."/>
            <person name="Kuo A."/>
            <person name="Liang C."/>
            <person name="Lipzen A."/>
            <person name="Lutzoni F."/>
            <person name="Magnuson J."/>
            <person name="Mondo S."/>
            <person name="Nolan M."/>
            <person name="Ohm R."/>
            <person name="Pangilinan J."/>
            <person name="Park H.-J."/>
            <person name="Ramirez L."/>
            <person name="Alfaro M."/>
            <person name="Sun H."/>
            <person name="Tritt A."/>
            <person name="Yoshinaga Y."/>
            <person name="Zwiers L.-H."/>
            <person name="Turgeon B."/>
            <person name="Goodwin S."/>
            <person name="Spatafora J."/>
            <person name="Crous P."/>
            <person name="Grigoriev I."/>
        </authorList>
    </citation>
    <scope>NUCLEOTIDE SEQUENCE</scope>
    <source>
        <strain evidence="2">CBS 690.94</strain>
    </source>
</reference>
<comment type="caution">
    <text evidence="2">The sequence shown here is derived from an EMBL/GenBank/DDBJ whole genome shotgun (WGS) entry which is preliminary data.</text>
</comment>
<dbReference type="GO" id="GO:0005524">
    <property type="term" value="F:ATP binding"/>
    <property type="evidence" value="ECO:0007669"/>
    <property type="project" value="InterPro"/>
</dbReference>
<dbReference type="OrthoDB" id="3795368at2759"/>
<organism evidence="2 3">
    <name type="scientific">Karstenula rhodostoma CBS 690.94</name>
    <dbReference type="NCBI Taxonomy" id="1392251"/>
    <lineage>
        <taxon>Eukaryota</taxon>
        <taxon>Fungi</taxon>
        <taxon>Dikarya</taxon>
        <taxon>Ascomycota</taxon>
        <taxon>Pezizomycotina</taxon>
        <taxon>Dothideomycetes</taxon>
        <taxon>Pleosporomycetidae</taxon>
        <taxon>Pleosporales</taxon>
        <taxon>Massarineae</taxon>
        <taxon>Didymosphaeriaceae</taxon>
        <taxon>Karstenula</taxon>
    </lineage>
</organism>